<keyword evidence="3 4" id="KW-0067">ATP-binding</keyword>
<dbReference type="InterPro" id="IPR024185">
    <property type="entry name" value="FTHF_cligase-like_sf"/>
</dbReference>
<comment type="catalytic activity">
    <reaction evidence="5">
        <text>(6S)-5-formyl-5,6,7,8-tetrahydrofolate + ATP = (6R)-5,10-methenyltetrahydrofolate + ADP + phosphate</text>
        <dbReference type="Rhea" id="RHEA:10488"/>
        <dbReference type="ChEBI" id="CHEBI:30616"/>
        <dbReference type="ChEBI" id="CHEBI:43474"/>
        <dbReference type="ChEBI" id="CHEBI:57455"/>
        <dbReference type="ChEBI" id="CHEBI:57457"/>
        <dbReference type="ChEBI" id="CHEBI:456216"/>
        <dbReference type="EC" id="6.3.3.2"/>
    </reaction>
</comment>
<evidence type="ECO:0000256" key="6">
    <source>
        <dbReference type="SAM" id="Coils"/>
    </source>
</evidence>
<dbReference type="EMBL" id="AFZD01000017">
    <property type="protein sequence ID" value="EHL11599.1"/>
    <property type="molecule type" value="Genomic_DNA"/>
</dbReference>
<evidence type="ECO:0000313" key="7">
    <source>
        <dbReference type="EMBL" id="EHL11599.1"/>
    </source>
</evidence>
<keyword evidence="2 4" id="KW-0547">Nucleotide-binding</keyword>
<accession>G9WVJ8</accession>
<reference evidence="7 8" key="1">
    <citation type="submission" date="2011-08" db="EMBL/GenBank/DDBJ databases">
        <title>The Genome Sequence of Oribacterium sp. ACB7.</title>
        <authorList>
            <consortium name="The Broad Institute Genome Sequencing Platform"/>
            <person name="Earl A."/>
            <person name="Ward D."/>
            <person name="Feldgarden M."/>
            <person name="Gevers D."/>
            <person name="Sizova M."/>
            <person name="Hazen A."/>
            <person name="Epstein S."/>
            <person name="Young S.K."/>
            <person name="Zeng Q."/>
            <person name="Gargeya S."/>
            <person name="Fitzgerald M."/>
            <person name="Haas B."/>
            <person name="Abouelleil A."/>
            <person name="Alvarado L."/>
            <person name="Arachchi H.M."/>
            <person name="Berlin A."/>
            <person name="Brown A."/>
            <person name="Chapman S.B."/>
            <person name="Chen Z."/>
            <person name="Dunbar C."/>
            <person name="Freedman E."/>
            <person name="Gearin G."/>
            <person name="Gellesch M."/>
            <person name="Goldberg J."/>
            <person name="Griggs A."/>
            <person name="Gujja S."/>
            <person name="Heiman D."/>
            <person name="Howarth C."/>
            <person name="Larson L."/>
            <person name="Lui A."/>
            <person name="MacDonald P.J.P."/>
            <person name="Montmayeur A."/>
            <person name="Murphy C."/>
            <person name="Neiman D."/>
            <person name="Pearson M."/>
            <person name="Priest M."/>
            <person name="Roberts A."/>
            <person name="Saif S."/>
            <person name="Shea T."/>
            <person name="Shenoy N."/>
            <person name="Sisk P."/>
            <person name="Stolte C."/>
            <person name="Sykes S."/>
            <person name="Wortman J."/>
            <person name="Nusbaum C."/>
            <person name="Birren B."/>
        </authorList>
    </citation>
    <scope>NUCLEOTIDE SEQUENCE [LARGE SCALE GENOMIC DNA]</scope>
    <source>
        <strain evidence="7 8">ACB7</strain>
    </source>
</reference>
<keyword evidence="5" id="KW-0460">Magnesium</keyword>
<dbReference type="GO" id="GO:0046872">
    <property type="term" value="F:metal ion binding"/>
    <property type="evidence" value="ECO:0007669"/>
    <property type="project" value="UniProtKB-KW"/>
</dbReference>
<sequence length="197" mass="22500">MFSVFKNKEEKQALREQVKELRAHFTGEEMEKANVEIQTRLLLFPYFQSAESIFCYVSMDNEPSTGEILSTAFSSGKRVYVPRCIPGKERIMEAVEIHAWEDLERGTLGILEPKKEIKGTDKRDFSLMLIPCLAADKRGGRLGHGAGYYDRFLEGTAGKKLCLCFDSLLFPKIPMGRQDIFMDYVLTEKELIPCGKR</sequence>
<dbReference type="SUPFAM" id="SSF100950">
    <property type="entry name" value="NagB/RpiA/CoA transferase-like"/>
    <property type="match status" value="1"/>
</dbReference>
<organism evidence="7 8">
    <name type="scientific">Oribacterium asaccharolyticum ACB7</name>
    <dbReference type="NCBI Taxonomy" id="796944"/>
    <lineage>
        <taxon>Bacteria</taxon>
        <taxon>Bacillati</taxon>
        <taxon>Bacillota</taxon>
        <taxon>Clostridia</taxon>
        <taxon>Lachnospirales</taxon>
        <taxon>Lachnospiraceae</taxon>
        <taxon>Oribacterium</taxon>
    </lineage>
</organism>
<dbReference type="GO" id="GO:0035999">
    <property type="term" value="P:tetrahydrofolate interconversion"/>
    <property type="evidence" value="ECO:0007669"/>
    <property type="project" value="TreeGrafter"/>
</dbReference>
<feature type="coiled-coil region" evidence="6">
    <location>
        <begin position="4"/>
        <end position="31"/>
    </location>
</feature>
<keyword evidence="8" id="KW-1185">Reference proteome</keyword>
<dbReference type="GO" id="GO:0005524">
    <property type="term" value="F:ATP binding"/>
    <property type="evidence" value="ECO:0007669"/>
    <property type="project" value="UniProtKB-KW"/>
</dbReference>
<comment type="similarity">
    <text evidence="1 5">Belongs to the 5-formyltetrahydrofolate cyclo-ligase family.</text>
</comment>
<dbReference type="PANTHER" id="PTHR23407:SF1">
    <property type="entry name" value="5-FORMYLTETRAHYDROFOLATE CYCLO-LIGASE"/>
    <property type="match status" value="1"/>
</dbReference>
<evidence type="ECO:0000256" key="1">
    <source>
        <dbReference type="ARBA" id="ARBA00010638"/>
    </source>
</evidence>
<feature type="binding site" evidence="4">
    <location>
        <position position="62"/>
    </location>
    <ligand>
        <name>substrate</name>
    </ligand>
</feature>
<name>G9WVJ8_9FIRM</name>
<dbReference type="GO" id="GO:0009396">
    <property type="term" value="P:folic acid-containing compound biosynthetic process"/>
    <property type="evidence" value="ECO:0007669"/>
    <property type="project" value="TreeGrafter"/>
</dbReference>
<dbReference type="PIRSF" id="PIRSF006806">
    <property type="entry name" value="FTHF_cligase"/>
    <property type="match status" value="1"/>
</dbReference>
<comment type="cofactor">
    <cofactor evidence="5">
        <name>Mg(2+)</name>
        <dbReference type="ChEBI" id="CHEBI:18420"/>
    </cofactor>
</comment>
<feature type="binding site" evidence="4">
    <location>
        <position position="57"/>
    </location>
    <ligand>
        <name>substrate</name>
    </ligand>
</feature>
<dbReference type="InterPro" id="IPR002698">
    <property type="entry name" value="FTHF_cligase"/>
</dbReference>
<comment type="caution">
    <text evidence="7">The sequence shown here is derived from an EMBL/GenBank/DDBJ whole genome shotgun (WGS) entry which is preliminary data.</text>
</comment>
<dbReference type="InterPro" id="IPR037171">
    <property type="entry name" value="NagB/RpiA_transferase-like"/>
</dbReference>
<feature type="binding site" evidence="4">
    <location>
        <begin position="141"/>
        <end position="149"/>
    </location>
    <ligand>
        <name>ATP</name>
        <dbReference type="ChEBI" id="CHEBI:30616"/>
    </ligand>
</feature>
<dbReference type="GO" id="GO:0030272">
    <property type="term" value="F:5-formyltetrahydrofolate cyclo-ligase activity"/>
    <property type="evidence" value="ECO:0007669"/>
    <property type="project" value="UniProtKB-EC"/>
</dbReference>
<evidence type="ECO:0000256" key="2">
    <source>
        <dbReference type="ARBA" id="ARBA00022741"/>
    </source>
</evidence>
<dbReference type="PANTHER" id="PTHR23407">
    <property type="entry name" value="ATPASE INHIBITOR/5-FORMYLTETRAHYDROFOLATE CYCLO-LIGASE"/>
    <property type="match status" value="1"/>
</dbReference>
<dbReference type="Pfam" id="PF01812">
    <property type="entry name" value="5-FTHF_cyc-lig"/>
    <property type="match status" value="1"/>
</dbReference>
<evidence type="ECO:0000256" key="4">
    <source>
        <dbReference type="PIRSR" id="PIRSR006806-1"/>
    </source>
</evidence>
<evidence type="ECO:0000256" key="3">
    <source>
        <dbReference type="ARBA" id="ARBA00022840"/>
    </source>
</evidence>
<dbReference type="Proteomes" id="UP000003527">
    <property type="component" value="Unassembled WGS sequence"/>
</dbReference>
<dbReference type="AlphaFoldDB" id="G9WVJ8"/>
<evidence type="ECO:0000313" key="8">
    <source>
        <dbReference type="Proteomes" id="UP000003527"/>
    </source>
</evidence>
<dbReference type="EC" id="6.3.3.2" evidence="5"/>
<dbReference type="RefSeq" id="WP_009536754.1">
    <property type="nucleotide sequence ID" value="NZ_JH414504.1"/>
</dbReference>
<keyword evidence="6" id="KW-0175">Coiled coil</keyword>
<dbReference type="PATRIC" id="fig|796944.3.peg.1664"/>
<evidence type="ECO:0000256" key="5">
    <source>
        <dbReference type="RuleBase" id="RU361279"/>
    </source>
</evidence>
<keyword evidence="5" id="KW-0479">Metal-binding</keyword>
<dbReference type="NCBIfam" id="TIGR02727">
    <property type="entry name" value="MTHFS_bact"/>
    <property type="match status" value="1"/>
</dbReference>
<proteinExistence type="inferred from homology"/>
<keyword evidence="7" id="KW-0436">Ligase</keyword>
<feature type="binding site" evidence="4">
    <location>
        <begin position="11"/>
        <end position="15"/>
    </location>
    <ligand>
        <name>ATP</name>
        <dbReference type="ChEBI" id="CHEBI:30616"/>
    </ligand>
</feature>
<gene>
    <name evidence="7" type="ORF">HMPREF9624_00932</name>
</gene>
<protein>
    <recommendedName>
        <fullName evidence="5">5-formyltetrahydrofolate cyclo-ligase</fullName>
        <ecNumber evidence="5">6.3.3.2</ecNumber>
    </recommendedName>
</protein>
<dbReference type="HOGENOM" id="CLU_066245_1_1_9"/>
<dbReference type="Gene3D" id="3.40.50.10420">
    <property type="entry name" value="NagB/RpiA/CoA transferase-like"/>
    <property type="match status" value="1"/>
</dbReference>